<evidence type="ECO:0000313" key="3">
    <source>
        <dbReference type="Proteomes" id="UP000019141"/>
    </source>
</evidence>
<dbReference type="SUPFAM" id="SSF54593">
    <property type="entry name" value="Glyoxalase/Bleomycin resistance protein/Dihydroxybiphenyl dioxygenase"/>
    <property type="match status" value="1"/>
</dbReference>
<dbReference type="GO" id="GO:0046686">
    <property type="term" value="P:response to cadmium ion"/>
    <property type="evidence" value="ECO:0007669"/>
    <property type="project" value="TreeGrafter"/>
</dbReference>
<dbReference type="Gene3D" id="3.10.180.10">
    <property type="entry name" value="2,3-Dihydroxybiphenyl 1,2-Dioxygenase, domain 1"/>
    <property type="match status" value="1"/>
</dbReference>
<protein>
    <recommendedName>
        <fullName evidence="1">VOC domain-containing protein</fullName>
    </recommendedName>
</protein>
<dbReference type="InterPro" id="IPR037523">
    <property type="entry name" value="VOC_core"/>
</dbReference>
<dbReference type="PANTHER" id="PTHR41294:SF1">
    <property type="entry name" value="CADMIUM-INDUCED PROTEIN CADI"/>
    <property type="match status" value="1"/>
</dbReference>
<comment type="caution">
    <text evidence="2">The sequence shown here is derived from an EMBL/GenBank/DDBJ whole genome shotgun (WGS) entry which is preliminary data.</text>
</comment>
<dbReference type="NCBIfam" id="NF041414">
    <property type="entry name" value="ArsI_CadI_VOC"/>
    <property type="match status" value="1"/>
</dbReference>
<dbReference type="InterPro" id="IPR004360">
    <property type="entry name" value="Glyas_Fos-R_dOase_dom"/>
</dbReference>
<dbReference type="PANTHER" id="PTHR41294">
    <property type="entry name" value="CADMIUM-INDUCED PROTEIN CADI"/>
    <property type="match status" value="1"/>
</dbReference>
<dbReference type="Pfam" id="PF00903">
    <property type="entry name" value="Glyoxalase"/>
    <property type="match status" value="1"/>
</dbReference>
<dbReference type="InterPro" id="IPR029068">
    <property type="entry name" value="Glyas_Bleomycin-R_OHBP_Dase"/>
</dbReference>
<dbReference type="InterPro" id="IPR049789">
    <property type="entry name" value="ArsI/CadI-like"/>
</dbReference>
<dbReference type="PATRIC" id="fig|1429438.4.peg.6051"/>
<dbReference type="InterPro" id="IPR052393">
    <property type="entry name" value="Cadmium-induced_rsp"/>
</dbReference>
<reference evidence="2 3" key="1">
    <citation type="journal article" date="2014" name="Nature">
        <title>An environmental bacterial taxon with a large and distinct metabolic repertoire.</title>
        <authorList>
            <person name="Wilson M.C."/>
            <person name="Mori T."/>
            <person name="Ruckert C."/>
            <person name="Uria A.R."/>
            <person name="Helf M.J."/>
            <person name="Takada K."/>
            <person name="Gernert C."/>
            <person name="Steffens U.A."/>
            <person name="Heycke N."/>
            <person name="Schmitt S."/>
            <person name="Rinke C."/>
            <person name="Helfrich E.J."/>
            <person name="Brachmann A.O."/>
            <person name="Gurgui C."/>
            <person name="Wakimoto T."/>
            <person name="Kracht M."/>
            <person name="Crusemann M."/>
            <person name="Hentschel U."/>
            <person name="Abe I."/>
            <person name="Matsunaga S."/>
            <person name="Kalinowski J."/>
            <person name="Takeyama H."/>
            <person name="Piel J."/>
        </authorList>
    </citation>
    <scope>NUCLEOTIDE SEQUENCE [LARGE SCALE GENOMIC DNA]</scope>
    <source>
        <strain evidence="3">TSY1</strain>
    </source>
</reference>
<accession>W4LBL7</accession>
<evidence type="ECO:0000313" key="2">
    <source>
        <dbReference type="EMBL" id="ETW95135.1"/>
    </source>
</evidence>
<proteinExistence type="predicted"/>
<organism evidence="2 3">
    <name type="scientific">Entotheonella factor</name>
    <dbReference type="NCBI Taxonomy" id="1429438"/>
    <lineage>
        <taxon>Bacteria</taxon>
        <taxon>Pseudomonadati</taxon>
        <taxon>Nitrospinota/Tectimicrobiota group</taxon>
        <taxon>Candidatus Tectimicrobiota</taxon>
        <taxon>Candidatus Entotheonellia</taxon>
        <taxon>Candidatus Entotheonellales</taxon>
        <taxon>Candidatus Entotheonellaceae</taxon>
        <taxon>Candidatus Entotheonella</taxon>
    </lineage>
</organism>
<dbReference type="PROSITE" id="PS51819">
    <property type="entry name" value="VOC"/>
    <property type="match status" value="1"/>
</dbReference>
<sequence length="151" mass="16882">MSFSTYPKAHIGLQTSDLEAAITFYSRLFGEEPVKTRPGYAKFLLNAPPMNVSLNEHSRVVASPGHFGIQLATTDEVLARKTALEPYYELETEMSVQCCYARQDKFWATDPDGNRWEIFVFHEDVEENDPKYQTVPQAAGVAVQACCGPDA</sequence>
<dbReference type="HOGENOM" id="CLU_125391_0_0_7"/>
<feature type="domain" description="VOC" evidence="1">
    <location>
        <begin position="7"/>
        <end position="121"/>
    </location>
</feature>
<dbReference type="Proteomes" id="UP000019141">
    <property type="component" value="Unassembled WGS sequence"/>
</dbReference>
<evidence type="ECO:0000259" key="1">
    <source>
        <dbReference type="PROSITE" id="PS51819"/>
    </source>
</evidence>
<gene>
    <name evidence="2" type="ORF">ETSY1_31875</name>
</gene>
<dbReference type="EMBL" id="AZHW01000953">
    <property type="protein sequence ID" value="ETW95135.1"/>
    <property type="molecule type" value="Genomic_DNA"/>
</dbReference>
<name>W4LBL7_ENTF1</name>
<keyword evidence="3" id="KW-1185">Reference proteome</keyword>
<dbReference type="AlphaFoldDB" id="W4LBL7"/>